<evidence type="ECO:0000313" key="4">
    <source>
        <dbReference type="EMBL" id="ASK78669.1"/>
    </source>
</evidence>
<dbReference type="GO" id="GO:0019698">
    <property type="term" value="P:D-galacturonate catabolic process"/>
    <property type="evidence" value="ECO:0007669"/>
    <property type="project" value="TreeGrafter"/>
</dbReference>
<dbReference type="Gene3D" id="2.30.130.110">
    <property type="match status" value="1"/>
</dbReference>
<protein>
    <submittedName>
        <fullName evidence="4">Altronate hydrolase</fullName>
    </submittedName>
</protein>
<keyword evidence="5" id="KW-1185">Reference proteome</keyword>
<feature type="domain" description="SAF" evidence="3">
    <location>
        <begin position="11"/>
        <end position="84"/>
    </location>
</feature>
<dbReference type="GO" id="GO:0016829">
    <property type="term" value="F:lyase activity"/>
    <property type="evidence" value="ECO:0007669"/>
    <property type="project" value="UniProtKB-KW"/>
</dbReference>
<organism evidence="4 5">
    <name type="scientific">Paraphotobacterium marinum</name>
    <dbReference type="NCBI Taxonomy" id="1755811"/>
    <lineage>
        <taxon>Bacteria</taxon>
        <taxon>Pseudomonadati</taxon>
        <taxon>Pseudomonadota</taxon>
        <taxon>Gammaproteobacteria</taxon>
        <taxon>Vibrionales</taxon>
        <taxon>Vibrionaceae</taxon>
        <taxon>Paraphotobacterium</taxon>
    </lineage>
</organism>
<evidence type="ECO:0000313" key="5">
    <source>
        <dbReference type="Proteomes" id="UP000242175"/>
    </source>
</evidence>
<sequence>MKSFVLIHPKDSVLIALKDMIEGDKIKDVELGFDFILKENVTRGSKIAIKDMNKFDVVFKYGYPIGQLTENVRQGEIIHVHNIKTLLSEEGDYVYKPEFNKVNVTLPERKIKAYTRDNGEIGIRNELWIIPTVGCVNATARQIIKTFEREVDTSVIDGVHLFSHNYGCSQLGDDHENTRKILADMVNHPNAGAVLVIGLGCENNQIDAFKELVSPYNESRVKFMAAQRVEDEIEQGVSLMKDLFNYMKDFKREDHSIGKLKVGLECGGSDGLSGITANPLLGQFSDYLINYGGTSVLTEVPEMFGAEEILFSRCDSKEVFNDAVDMINDFKHYFVKNEQPIYENPSPGNKQGGISTLEDKSLGCTQKAGDSNVVDVLKYGEVLKKPGLNLLSAPGNDAVATSALAAAGCHLVLFTTGRGTPLGGSVPTLKISTNSDLANRKKHWIDFNAGSLVEDKNMDDLLIDFIDLVQDVASGKESKNEINDFRELVIFKSGVTL</sequence>
<dbReference type="RefSeq" id="WP_089073577.1">
    <property type="nucleotide sequence ID" value="NZ_CBCSAM010000001.1"/>
</dbReference>
<evidence type="ECO:0000256" key="1">
    <source>
        <dbReference type="ARBA" id="ARBA00010986"/>
    </source>
</evidence>
<dbReference type="SMART" id="SM00858">
    <property type="entry name" value="SAF"/>
    <property type="match status" value="1"/>
</dbReference>
<dbReference type="GO" id="GO:0016787">
    <property type="term" value="F:hydrolase activity"/>
    <property type="evidence" value="ECO:0007669"/>
    <property type="project" value="UniProtKB-KW"/>
</dbReference>
<dbReference type="InterPro" id="IPR052172">
    <property type="entry name" value="UxaA_altronate/galactarate_dh"/>
</dbReference>
<dbReference type="PANTHER" id="PTHR30536">
    <property type="entry name" value="ALTRONATE/GALACTARATE DEHYDRATASE"/>
    <property type="match status" value="1"/>
</dbReference>
<gene>
    <name evidence="4" type="ORF">CF386_06465</name>
</gene>
<dbReference type="InterPro" id="IPR044144">
    <property type="entry name" value="SAF_UxaA/GarD"/>
</dbReference>
<dbReference type="Pfam" id="PF20629">
    <property type="entry name" value="GD_AH_C"/>
    <property type="match status" value="1"/>
</dbReference>
<reference evidence="4 5" key="1">
    <citation type="journal article" date="2016" name="Int. J. Syst. Evol. Microbiol.">
        <title>Paraphotobacterium marinum gen. nov., sp. nov., a member of the family Vibrionaceae, isolated from surface seawater.</title>
        <authorList>
            <person name="Huang Z."/>
            <person name="Dong C."/>
            <person name="Shao Z."/>
        </authorList>
    </citation>
    <scope>NUCLEOTIDE SEQUENCE [LARGE SCALE GENOMIC DNA]</scope>
    <source>
        <strain evidence="4 5">NSCS20N07D</strain>
    </source>
</reference>
<dbReference type="InterPro" id="IPR007392">
    <property type="entry name" value="GD_AH_second"/>
</dbReference>
<comment type="similarity">
    <text evidence="1">Belongs to the UxaA family.</text>
</comment>
<proteinExistence type="inferred from homology"/>
<dbReference type="CDD" id="cd11613">
    <property type="entry name" value="SAF_AH_GD"/>
    <property type="match status" value="1"/>
</dbReference>
<dbReference type="InterPro" id="IPR013974">
    <property type="entry name" value="SAF"/>
</dbReference>
<name>A0A220VE96_9GAMM</name>
<keyword evidence="4" id="KW-0378">Hydrolase</keyword>
<dbReference type="Proteomes" id="UP000242175">
    <property type="component" value="Chromosome large"/>
</dbReference>
<dbReference type="InterPro" id="IPR048332">
    <property type="entry name" value="GD_AH_C"/>
</dbReference>
<dbReference type="EMBL" id="CP022355">
    <property type="protein sequence ID" value="ASK78669.1"/>
    <property type="molecule type" value="Genomic_DNA"/>
</dbReference>
<dbReference type="KEGG" id="pmai:CF386_06465"/>
<dbReference type="Pfam" id="PF04295">
    <property type="entry name" value="GD_AH_second"/>
    <property type="match status" value="1"/>
</dbReference>
<dbReference type="AlphaFoldDB" id="A0A220VE96"/>
<evidence type="ECO:0000256" key="2">
    <source>
        <dbReference type="ARBA" id="ARBA00023239"/>
    </source>
</evidence>
<evidence type="ECO:0000259" key="3">
    <source>
        <dbReference type="SMART" id="SM00858"/>
    </source>
</evidence>
<dbReference type="PANTHER" id="PTHR30536:SF5">
    <property type="entry name" value="ALTRONATE DEHYDRATASE"/>
    <property type="match status" value="1"/>
</dbReference>
<dbReference type="OrthoDB" id="9804574at2"/>
<keyword evidence="2" id="KW-0456">Lyase</keyword>
<accession>A0A220VE96</accession>